<evidence type="ECO:0000259" key="5">
    <source>
        <dbReference type="PROSITE" id="PS50865"/>
    </source>
</evidence>
<dbReference type="PROSITE" id="PS01360">
    <property type="entry name" value="ZF_MYND_1"/>
    <property type="match status" value="1"/>
</dbReference>
<feature type="domain" description="MYND-type" evidence="5">
    <location>
        <begin position="6"/>
        <end position="44"/>
    </location>
</feature>
<evidence type="ECO:0000256" key="4">
    <source>
        <dbReference type="PROSITE-ProRule" id="PRU00134"/>
    </source>
</evidence>
<organism evidence="6 7">
    <name type="scientific">Vitrella brassicaformis (strain CCMP3155)</name>
    <dbReference type="NCBI Taxonomy" id="1169540"/>
    <lineage>
        <taxon>Eukaryota</taxon>
        <taxon>Sar</taxon>
        <taxon>Alveolata</taxon>
        <taxon>Colpodellida</taxon>
        <taxon>Vitrellaceae</taxon>
        <taxon>Vitrella</taxon>
    </lineage>
</organism>
<dbReference type="InParanoid" id="A0A0G4GHD1"/>
<dbReference type="SUPFAM" id="SSF144232">
    <property type="entry name" value="HIT/MYND zinc finger-like"/>
    <property type="match status" value="1"/>
</dbReference>
<dbReference type="EMBL" id="CDMY01000666">
    <property type="protein sequence ID" value="CEM29147.1"/>
    <property type="molecule type" value="Genomic_DNA"/>
</dbReference>
<dbReference type="Gene3D" id="6.10.140.2220">
    <property type="match status" value="1"/>
</dbReference>
<accession>A0A0G4GHD1</accession>
<evidence type="ECO:0000256" key="3">
    <source>
        <dbReference type="ARBA" id="ARBA00022833"/>
    </source>
</evidence>
<dbReference type="InterPro" id="IPR002893">
    <property type="entry name" value="Znf_MYND"/>
</dbReference>
<dbReference type="AlphaFoldDB" id="A0A0G4GHD1"/>
<dbReference type="Pfam" id="PF01753">
    <property type="entry name" value="zf-MYND"/>
    <property type="match status" value="1"/>
</dbReference>
<protein>
    <recommendedName>
        <fullName evidence="5">MYND-type domain-containing protein</fullName>
    </recommendedName>
</protein>
<dbReference type="GO" id="GO:0008270">
    <property type="term" value="F:zinc ion binding"/>
    <property type="evidence" value="ECO:0007669"/>
    <property type="project" value="UniProtKB-KW"/>
</dbReference>
<dbReference type="VEuPathDB" id="CryptoDB:Vbra_9989"/>
<keyword evidence="7" id="KW-1185">Reference proteome</keyword>
<dbReference type="Proteomes" id="UP000041254">
    <property type="component" value="Unassembled WGS sequence"/>
</dbReference>
<keyword evidence="2 4" id="KW-0863">Zinc-finger</keyword>
<evidence type="ECO:0000256" key="1">
    <source>
        <dbReference type="ARBA" id="ARBA00022723"/>
    </source>
</evidence>
<sequence>MPTASCAACGQEECSKCCAKCQRVCYCSKECQVAHWKAGHKHECGGMKQATEGATPAADTSTEAALSKEQPICSICKENKAAMRVKCEVSAGDATESDTLDICSAECLGVIEEATAKMIESQTPGWSLHLEKCAVCEEPATVRRFGVSCDADSGHVVFDFEDYCSDGCYKIDCDLAQKDIRRMHRGGGSNMGGPDIHTDENGRIADLLNMAKAGHVIELRFKSNITNLTHRLFHQAAAVYTGAQRVIDQDASRAHADIEQLVADLKTRIASLETDLPTNRGIFSEYGEAVLEYALLSNFFGWMDSGAYELVLAGVSSVNAVVDTKADELVFVLLPGWDCEQVVYTSGGFLRRCGV</sequence>
<keyword evidence="3" id="KW-0862">Zinc</keyword>
<proteinExistence type="predicted"/>
<evidence type="ECO:0000313" key="6">
    <source>
        <dbReference type="EMBL" id="CEM29147.1"/>
    </source>
</evidence>
<reference evidence="6 7" key="1">
    <citation type="submission" date="2014-11" db="EMBL/GenBank/DDBJ databases">
        <authorList>
            <person name="Zhu J."/>
            <person name="Qi W."/>
            <person name="Song R."/>
        </authorList>
    </citation>
    <scope>NUCLEOTIDE SEQUENCE [LARGE SCALE GENOMIC DNA]</scope>
</reference>
<name>A0A0G4GHD1_VITBC</name>
<keyword evidence="1" id="KW-0479">Metal-binding</keyword>
<dbReference type="OrthoDB" id="58233at2759"/>
<evidence type="ECO:0000256" key="2">
    <source>
        <dbReference type="ARBA" id="ARBA00022771"/>
    </source>
</evidence>
<dbReference type="PhylomeDB" id="A0A0G4GHD1"/>
<dbReference type="PROSITE" id="PS50865">
    <property type="entry name" value="ZF_MYND_2"/>
    <property type="match status" value="1"/>
</dbReference>
<gene>
    <name evidence="6" type="ORF">Vbra_9989</name>
</gene>
<evidence type="ECO:0000313" key="7">
    <source>
        <dbReference type="Proteomes" id="UP000041254"/>
    </source>
</evidence>